<protein>
    <submittedName>
        <fullName evidence="3">DUF2293 domain-containing protein</fullName>
    </submittedName>
</protein>
<gene>
    <name evidence="3" type="ORF">FE374_16805</name>
</gene>
<feature type="domain" description="DUF2293" evidence="2">
    <location>
        <begin position="134"/>
        <end position="186"/>
    </location>
</feature>
<dbReference type="RefSeq" id="WP_139930405.1">
    <property type="nucleotide sequence ID" value="NZ_CP040915.1"/>
</dbReference>
<name>A0A5B8C6J0_9MICO</name>
<evidence type="ECO:0000313" key="4">
    <source>
        <dbReference type="Proteomes" id="UP000314616"/>
    </source>
</evidence>
<dbReference type="AlphaFoldDB" id="A0A5B8C6J0"/>
<dbReference type="EMBL" id="CP040915">
    <property type="protein sequence ID" value="QDC26054.1"/>
    <property type="molecule type" value="Genomic_DNA"/>
</dbReference>
<dbReference type="Pfam" id="PF10056">
    <property type="entry name" value="DUF2293"/>
    <property type="match status" value="1"/>
</dbReference>
<proteinExistence type="predicted"/>
<dbReference type="PANTHER" id="PTHR38113">
    <property type="match status" value="1"/>
</dbReference>
<sequence length="221" mass="24885">MAEEPLTDLHLDVYDTREGPWNPEHGEIKIPDDWTFLPSGDAFVTRTVKAAGRYWLAWRPRGRNRPHRRLEGLWAPAAAIAEAQAAAAATAERRERQRERGARQRARSEDRYRTELAAAILVYLGFDAAHVDLAHQIADGAAGHAAIVGSGRVGRTRKLPLEDRAALAARAWIRHRFTDYEDRLNSLYGDDLLLDELDYRGIKHDAHSAVDAFLAEHRPPC</sequence>
<feature type="compositionally biased region" description="Basic and acidic residues" evidence="1">
    <location>
        <begin position="91"/>
        <end position="108"/>
    </location>
</feature>
<dbReference type="PANTHER" id="PTHR38113:SF2">
    <property type="entry name" value="DUF2293 DOMAIN-CONTAINING PROTEIN"/>
    <property type="match status" value="1"/>
</dbReference>
<evidence type="ECO:0000259" key="2">
    <source>
        <dbReference type="Pfam" id="PF10056"/>
    </source>
</evidence>
<accession>A0A5B8C6J0</accession>
<dbReference type="Proteomes" id="UP000314616">
    <property type="component" value="Chromosome"/>
</dbReference>
<evidence type="ECO:0000256" key="1">
    <source>
        <dbReference type="SAM" id="MobiDB-lite"/>
    </source>
</evidence>
<feature type="region of interest" description="Disordered" evidence="1">
    <location>
        <begin position="85"/>
        <end position="108"/>
    </location>
</feature>
<dbReference type="InterPro" id="IPR018744">
    <property type="entry name" value="DUF2293"/>
</dbReference>
<dbReference type="KEGG" id="gyu:FE374_16805"/>
<evidence type="ECO:0000313" key="3">
    <source>
        <dbReference type="EMBL" id="QDC26054.1"/>
    </source>
</evidence>
<organism evidence="3 4">
    <name type="scientific">Georgenia yuyongxinii</name>
    <dbReference type="NCBI Taxonomy" id="2589797"/>
    <lineage>
        <taxon>Bacteria</taxon>
        <taxon>Bacillati</taxon>
        <taxon>Actinomycetota</taxon>
        <taxon>Actinomycetes</taxon>
        <taxon>Micrococcales</taxon>
        <taxon>Bogoriellaceae</taxon>
        <taxon>Georgenia</taxon>
    </lineage>
</organism>
<reference evidence="3 4" key="1">
    <citation type="submission" date="2019-05" db="EMBL/GenBank/DDBJ databases">
        <title>Georgenia *** sp. nov., and Georgenia *** sp. nov., isolated from the intestinal contents of plateau pika (Ochotona curzoniae) in the Qinghai-Tibet plateau of China.</title>
        <authorList>
            <person name="Tian Z."/>
        </authorList>
    </citation>
    <scope>NUCLEOTIDE SEQUENCE [LARGE SCALE GENOMIC DNA]</scope>
    <source>
        <strain evidence="3 4">Z443</strain>
    </source>
</reference>
<dbReference type="OrthoDB" id="128600at2"/>